<evidence type="ECO:0000256" key="1">
    <source>
        <dbReference type="ARBA" id="ARBA00004123"/>
    </source>
</evidence>
<comment type="subcellular location">
    <subcellularLocation>
        <location evidence="1">Nucleus</location>
    </subcellularLocation>
</comment>
<accession>A0A9P3CP76</accession>
<dbReference type="PANTHER" id="PTHR37534">
    <property type="entry name" value="TRANSCRIPTIONAL ACTIVATOR PROTEIN UGA3"/>
    <property type="match status" value="1"/>
</dbReference>
<dbReference type="OrthoDB" id="5278208at2759"/>
<dbReference type="EMBL" id="BOLY01000008">
    <property type="protein sequence ID" value="GIZ48174.1"/>
    <property type="molecule type" value="Genomic_DNA"/>
</dbReference>
<dbReference type="GO" id="GO:0000976">
    <property type="term" value="F:transcription cis-regulatory region binding"/>
    <property type="evidence" value="ECO:0007669"/>
    <property type="project" value="TreeGrafter"/>
</dbReference>
<dbReference type="RefSeq" id="XP_044662661.1">
    <property type="nucleotide sequence ID" value="XM_044806726.1"/>
</dbReference>
<evidence type="ECO:0000313" key="4">
    <source>
        <dbReference type="Proteomes" id="UP000825890"/>
    </source>
</evidence>
<name>A0A9P3CP76_9PEZI</name>
<proteinExistence type="predicted"/>
<keyword evidence="4" id="KW-1185">Reference proteome</keyword>
<organism evidence="3 4">
    <name type="scientific">Cercospora kikuchii</name>
    <dbReference type="NCBI Taxonomy" id="84275"/>
    <lineage>
        <taxon>Eukaryota</taxon>
        <taxon>Fungi</taxon>
        <taxon>Dikarya</taxon>
        <taxon>Ascomycota</taxon>
        <taxon>Pezizomycotina</taxon>
        <taxon>Dothideomycetes</taxon>
        <taxon>Dothideomycetidae</taxon>
        <taxon>Mycosphaerellales</taxon>
        <taxon>Mycosphaerellaceae</taxon>
        <taxon>Cercospora</taxon>
    </lineage>
</organism>
<dbReference type="InterPro" id="IPR021858">
    <property type="entry name" value="Fun_TF"/>
</dbReference>
<protein>
    <submittedName>
        <fullName evidence="3">Uncharacterized protein</fullName>
    </submittedName>
</protein>
<dbReference type="GO" id="GO:0005634">
    <property type="term" value="C:nucleus"/>
    <property type="evidence" value="ECO:0007669"/>
    <property type="project" value="UniProtKB-SubCell"/>
</dbReference>
<dbReference type="Proteomes" id="UP000825890">
    <property type="component" value="Unassembled WGS sequence"/>
</dbReference>
<reference evidence="3 4" key="1">
    <citation type="submission" date="2021-01" db="EMBL/GenBank/DDBJ databases">
        <title>Cercospora kikuchii MAFF 305040 whole genome shotgun sequence.</title>
        <authorList>
            <person name="Kashiwa T."/>
            <person name="Suzuki T."/>
        </authorList>
    </citation>
    <scope>NUCLEOTIDE SEQUENCE [LARGE SCALE GENOMIC DNA]</scope>
    <source>
        <strain evidence="3 4">MAFF 305040</strain>
    </source>
</reference>
<comment type="caution">
    <text evidence="3">The sequence shown here is derived from an EMBL/GenBank/DDBJ whole genome shotgun (WGS) entry which is preliminary data.</text>
</comment>
<dbReference type="Pfam" id="PF11951">
    <property type="entry name" value="Fungal_trans_2"/>
    <property type="match status" value="1"/>
</dbReference>
<dbReference type="AlphaFoldDB" id="A0A9P3CP76"/>
<gene>
    <name evidence="3" type="ORF">CKM354_001124700</name>
</gene>
<evidence type="ECO:0000313" key="3">
    <source>
        <dbReference type="EMBL" id="GIZ48174.1"/>
    </source>
</evidence>
<keyword evidence="2" id="KW-0539">Nucleus</keyword>
<sequence length="398" mass="45953">MTHHHYALKYDREGFFKTAFLEIAMSDGSPALLYAIVAFAAYHHTVGQNNDDISTFLSYYNQSIAFLQQSLQKERHSIATLLTTLQLATIEEFLGDLVNLLDHRRAAYEIFKELFTPQTILHDETSRMILIWYLRFQLFAGMIPRGETILDRQWLAASAEFHNRQLEHKPEDLGAQFESYFATSRLLATDVAILFAGKVNRTISDEKFVAGIKLLSKELAEFGYTIEKAFVDTSRFPTEDLVTMNFVLIEHMAIDLMFKYQLAISAGHPPLPELAQIAIKQARLFDTIQYSHEKVENAVLSCRTSLGTISLFLPREERYNLWCRRKYARIEQLGCIYPEIFRKRMGDAWSEDVSRWWLPNDEGYPATIRAIREFVQYRATLQIPGRHNVSNVSGISEQ</sequence>
<dbReference type="PANTHER" id="PTHR37534:SF10">
    <property type="entry name" value="ZN(II)2CYS6 TRANSCRIPTION FACTOR (EUROFUNG)"/>
    <property type="match status" value="1"/>
</dbReference>
<dbReference type="GO" id="GO:0045944">
    <property type="term" value="P:positive regulation of transcription by RNA polymerase II"/>
    <property type="evidence" value="ECO:0007669"/>
    <property type="project" value="TreeGrafter"/>
</dbReference>
<evidence type="ECO:0000256" key="2">
    <source>
        <dbReference type="ARBA" id="ARBA00023242"/>
    </source>
</evidence>
<dbReference type="GO" id="GO:0003700">
    <property type="term" value="F:DNA-binding transcription factor activity"/>
    <property type="evidence" value="ECO:0007669"/>
    <property type="project" value="TreeGrafter"/>
</dbReference>
<dbReference type="GeneID" id="68296822"/>